<protein>
    <recommendedName>
        <fullName evidence="4">Reverse transcriptase domain-containing protein</fullName>
    </recommendedName>
</protein>
<name>A0ABQ8S226_PERAM</name>
<evidence type="ECO:0000313" key="2">
    <source>
        <dbReference type="EMBL" id="KAJ4427975.1"/>
    </source>
</evidence>
<comment type="caution">
    <text evidence="2">The sequence shown here is derived from an EMBL/GenBank/DDBJ whole genome shotgun (WGS) entry which is preliminary data.</text>
</comment>
<evidence type="ECO:0008006" key="4">
    <source>
        <dbReference type="Google" id="ProtNLM"/>
    </source>
</evidence>
<feature type="region of interest" description="Disordered" evidence="1">
    <location>
        <begin position="264"/>
        <end position="288"/>
    </location>
</feature>
<dbReference type="EMBL" id="JAJSOF020000037">
    <property type="protein sequence ID" value="KAJ4427975.1"/>
    <property type="molecule type" value="Genomic_DNA"/>
</dbReference>
<gene>
    <name evidence="2" type="ORF">ANN_23988</name>
</gene>
<feature type="compositionally biased region" description="Polar residues" evidence="1">
    <location>
        <begin position="270"/>
        <end position="288"/>
    </location>
</feature>
<sequence>MGESRKAYRVLVGRPEGKIYLGRPRRRWEDNIQMDLREVGYDDRDWINLARDRDQWRAYVQDGNEPPGSLKAIAIIDLTVFREVHRVDRPPGHGKGFQPPCRNVDRGYCPRPASLSFWHHHGTACPHVADRGDGLQIWRVAANILNKQSWTADKEEEMILGDMLLELHDSCEQYGMKINANKTKTMVIGSTIKVTLRILNEAVEQVDSFKYLGSKASELEFDQHPTTDKDHCAPTVAILMSAAEAGFKNMHSIAFIFSAQGQAGDERLNTPRSQQRSAAQNSPVVSDS</sequence>
<proteinExistence type="predicted"/>
<dbReference type="Proteomes" id="UP001148838">
    <property type="component" value="Unassembled WGS sequence"/>
</dbReference>
<evidence type="ECO:0000313" key="3">
    <source>
        <dbReference type="Proteomes" id="UP001148838"/>
    </source>
</evidence>
<reference evidence="2 3" key="1">
    <citation type="journal article" date="2022" name="Allergy">
        <title>Genome assembly and annotation of Periplaneta americana reveal a comprehensive cockroach allergen profile.</title>
        <authorList>
            <person name="Wang L."/>
            <person name="Xiong Q."/>
            <person name="Saelim N."/>
            <person name="Wang L."/>
            <person name="Nong W."/>
            <person name="Wan A.T."/>
            <person name="Shi M."/>
            <person name="Liu X."/>
            <person name="Cao Q."/>
            <person name="Hui J.H.L."/>
            <person name="Sookrung N."/>
            <person name="Leung T.F."/>
            <person name="Tungtrongchitr A."/>
            <person name="Tsui S.K.W."/>
        </authorList>
    </citation>
    <scope>NUCLEOTIDE SEQUENCE [LARGE SCALE GENOMIC DNA]</scope>
    <source>
        <strain evidence="2">PWHHKU_190912</strain>
    </source>
</reference>
<evidence type="ECO:0000256" key="1">
    <source>
        <dbReference type="SAM" id="MobiDB-lite"/>
    </source>
</evidence>
<accession>A0ABQ8S226</accession>
<organism evidence="2 3">
    <name type="scientific">Periplaneta americana</name>
    <name type="common">American cockroach</name>
    <name type="synonym">Blatta americana</name>
    <dbReference type="NCBI Taxonomy" id="6978"/>
    <lineage>
        <taxon>Eukaryota</taxon>
        <taxon>Metazoa</taxon>
        <taxon>Ecdysozoa</taxon>
        <taxon>Arthropoda</taxon>
        <taxon>Hexapoda</taxon>
        <taxon>Insecta</taxon>
        <taxon>Pterygota</taxon>
        <taxon>Neoptera</taxon>
        <taxon>Polyneoptera</taxon>
        <taxon>Dictyoptera</taxon>
        <taxon>Blattodea</taxon>
        <taxon>Blattoidea</taxon>
        <taxon>Blattidae</taxon>
        <taxon>Blattinae</taxon>
        <taxon>Periplaneta</taxon>
    </lineage>
</organism>
<keyword evidence="3" id="KW-1185">Reference proteome</keyword>